<name>A0A0M6WVB7_9FIRM</name>
<evidence type="ECO:0000313" key="4">
    <source>
        <dbReference type="Proteomes" id="UP000095495"/>
    </source>
</evidence>
<evidence type="ECO:0000313" key="1">
    <source>
        <dbReference type="EMBL" id="CRL41631.1"/>
    </source>
</evidence>
<keyword evidence="3" id="KW-1185">Reference proteome</keyword>
<gene>
    <name evidence="2" type="ORF">ERS852420_01262</name>
    <name evidence="1" type="ORF">M72_13081</name>
</gene>
<dbReference type="Proteomes" id="UP000049979">
    <property type="component" value="Unassembled WGS sequence"/>
</dbReference>
<dbReference type="GeneID" id="99747129"/>
<dbReference type="AlphaFoldDB" id="A0A0M6WVB7"/>
<dbReference type="Proteomes" id="UP000095495">
    <property type="component" value="Unassembled WGS sequence"/>
</dbReference>
<dbReference type="RefSeq" id="WP_055068505.1">
    <property type="nucleotide sequence ID" value="NZ_CP173697.1"/>
</dbReference>
<evidence type="ECO:0000313" key="3">
    <source>
        <dbReference type="Proteomes" id="UP000049979"/>
    </source>
</evidence>
<dbReference type="STRING" id="301302.ERS852420_01262"/>
<keyword evidence="2" id="KW-0378">Hydrolase</keyword>
<accession>A0A0M6WVB7</accession>
<protein>
    <submittedName>
        <fullName evidence="2">Restriction endonuclease</fullName>
    </submittedName>
</protein>
<reference evidence="3" key="2">
    <citation type="submission" date="2015-05" db="EMBL/GenBank/DDBJ databases">
        <authorList>
            <consortium name="Pathogen Informatics"/>
        </authorList>
    </citation>
    <scope>NUCLEOTIDE SEQUENCE [LARGE SCALE GENOMIC DNA]</scope>
    <source>
        <strain evidence="2 4">2789STDY5608863</strain>
        <strain evidence="3">M72</strain>
    </source>
</reference>
<keyword evidence="2" id="KW-0255">Endonuclease</keyword>
<dbReference type="EMBL" id="CVRR01000048">
    <property type="protein sequence ID" value="CRL41631.1"/>
    <property type="molecule type" value="Genomic_DNA"/>
</dbReference>
<dbReference type="GO" id="GO:0004519">
    <property type="term" value="F:endonuclease activity"/>
    <property type="evidence" value="ECO:0007669"/>
    <property type="project" value="UniProtKB-KW"/>
</dbReference>
<reference evidence="1" key="1">
    <citation type="submission" date="2015-05" db="EMBL/GenBank/DDBJ databases">
        <authorList>
            <person name="Wang D.B."/>
            <person name="Wang M."/>
        </authorList>
    </citation>
    <scope>NUCLEOTIDE SEQUENCE [LARGE SCALE GENOMIC DNA]</scope>
    <source>
        <strain evidence="1">M72</strain>
    </source>
</reference>
<organism evidence="1 3">
    <name type="scientific">Roseburia faecis</name>
    <dbReference type="NCBI Taxonomy" id="301302"/>
    <lineage>
        <taxon>Bacteria</taxon>
        <taxon>Bacillati</taxon>
        <taxon>Bacillota</taxon>
        <taxon>Clostridia</taxon>
        <taxon>Lachnospirales</taxon>
        <taxon>Lachnospiraceae</taxon>
        <taxon>Roseburia</taxon>
    </lineage>
</organism>
<sequence>MPKRIIFQFEDDLDYQIQAIHSTVELFRGLSRHVDGIYRPSRTRKFGEGDPVRNNDIVVGSRLLENLRKVQLANGLFADNVLAEGNNGLT</sequence>
<proteinExistence type="predicted"/>
<dbReference type="EMBL" id="CYXV01000004">
    <property type="protein sequence ID" value="CUM87795.1"/>
    <property type="molecule type" value="Genomic_DNA"/>
</dbReference>
<keyword evidence="2" id="KW-0540">Nuclease</keyword>
<evidence type="ECO:0000313" key="2">
    <source>
        <dbReference type="EMBL" id="CUM87795.1"/>
    </source>
</evidence>